<feature type="compositionally biased region" description="Basic and acidic residues" evidence="1">
    <location>
        <begin position="23"/>
        <end position="38"/>
    </location>
</feature>
<feature type="region of interest" description="Disordered" evidence="1">
    <location>
        <begin position="23"/>
        <end position="48"/>
    </location>
</feature>
<dbReference type="AlphaFoldDB" id="A0A812E2H8"/>
<gene>
    <name evidence="3" type="ORF">SPHA_64849</name>
</gene>
<accession>A0A812E2H8</accession>
<keyword evidence="4" id="KW-1185">Reference proteome</keyword>
<name>A0A812E2H8_ACAPH</name>
<feature type="signal peptide" evidence="2">
    <location>
        <begin position="1"/>
        <end position="16"/>
    </location>
</feature>
<feature type="chain" id="PRO_5032463870" evidence="2">
    <location>
        <begin position="17"/>
        <end position="312"/>
    </location>
</feature>
<dbReference type="Proteomes" id="UP000597762">
    <property type="component" value="Unassembled WGS sequence"/>
</dbReference>
<feature type="region of interest" description="Disordered" evidence="1">
    <location>
        <begin position="287"/>
        <end position="312"/>
    </location>
</feature>
<reference evidence="3" key="1">
    <citation type="submission" date="2021-01" db="EMBL/GenBank/DDBJ databases">
        <authorList>
            <person name="Li R."/>
            <person name="Bekaert M."/>
        </authorList>
    </citation>
    <scope>NUCLEOTIDE SEQUENCE</scope>
    <source>
        <strain evidence="3">Farmed</strain>
    </source>
</reference>
<evidence type="ECO:0000256" key="2">
    <source>
        <dbReference type="SAM" id="SignalP"/>
    </source>
</evidence>
<organism evidence="3 4">
    <name type="scientific">Acanthosepion pharaonis</name>
    <name type="common">Pharaoh cuttlefish</name>
    <name type="synonym">Sepia pharaonis</name>
    <dbReference type="NCBI Taxonomy" id="158019"/>
    <lineage>
        <taxon>Eukaryota</taxon>
        <taxon>Metazoa</taxon>
        <taxon>Spiralia</taxon>
        <taxon>Lophotrochozoa</taxon>
        <taxon>Mollusca</taxon>
        <taxon>Cephalopoda</taxon>
        <taxon>Coleoidea</taxon>
        <taxon>Decapodiformes</taxon>
        <taxon>Sepiida</taxon>
        <taxon>Sepiina</taxon>
        <taxon>Sepiidae</taxon>
        <taxon>Acanthosepion</taxon>
    </lineage>
</organism>
<keyword evidence="2" id="KW-0732">Signal</keyword>
<evidence type="ECO:0000313" key="4">
    <source>
        <dbReference type="Proteomes" id="UP000597762"/>
    </source>
</evidence>
<proteinExistence type="predicted"/>
<protein>
    <submittedName>
        <fullName evidence="3">Uncharacterized protein</fullName>
    </submittedName>
</protein>
<evidence type="ECO:0000313" key="3">
    <source>
        <dbReference type="EMBL" id="CAE1313775.1"/>
    </source>
</evidence>
<dbReference type="EMBL" id="CAHIKZ030004677">
    <property type="protein sequence ID" value="CAE1313775.1"/>
    <property type="molecule type" value="Genomic_DNA"/>
</dbReference>
<sequence length="312" mass="33908">MKSFVLFALTLCVAHGEMSRKLFTERGQRPKSKLDQGSHHGRGFASTGRSNRQFFRKKFGHQKAIPESKPSSRNVRSVVVKEHSSGYGEYVAGNSIGLDLDFSSGYSSGSGSGSFFSMSFWLNDGIETVETPTKEKSKKMNNSPAKSPTHADRYNKRSSRGSNPDFVRKEKVESRKSNAGIISVLTPRKHQVKRSIFDFFTGSGDTSSSSGYSSDERDDILSDVQEGSGSVVPGVVTNQKVKHFQYALGHSESMGISTGSGSIACIGNVHCDQGSGSIEIQDAQMPAMEKPTNLGSEEQIHSSGMYADDHQP</sequence>
<comment type="caution">
    <text evidence="3">The sequence shown here is derived from an EMBL/GenBank/DDBJ whole genome shotgun (WGS) entry which is preliminary data.</text>
</comment>
<feature type="region of interest" description="Disordered" evidence="1">
    <location>
        <begin position="131"/>
        <end position="172"/>
    </location>
</feature>
<evidence type="ECO:0000256" key="1">
    <source>
        <dbReference type="SAM" id="MobiDB-lite"/>
    </source>
</evidence>